<dbReference type="RefSeq" id="XP_007926458.1">
    <property type="nucleotide sequence ID" value="XM_007928267.1"/>
</dbReference>
<evidence type="ECO:0000256" key="1">
    <source>
        <dbReference type="SAM" id="MobiDB-lite"/>
    </source>
</evidence>
<reference evidence="2 3" key="1">
    <citation type="journal article" date="2012" name="PLoS Pathog.">
        <title>Diverse lifestyles and strategies of plant pathogenesis encoded in the genomes of eighteen Dothideomycetes fungi.</title>
        <authorList>
            <person name="Ohm R.A."/>
            <person name="Feau N."/>
            <person name="Henrissat B."/>
            <person name="Schoch C.L."/>
            <person name="Horwitz B.A."/>
            <person name="Barry K.W."/>
            <person name="Condon B.J."/>
            <person name="Copeland A.C."/>
            <person name="Dhillon B."/>
            <person name="Glaser F."/>
            <person name="Hesse C.N."/>
            <person name="Kosti I."/>
            <person name="LaButti K."/>
            <person name="Lindquist E.A."/>
            <person name="Lucas S."/>
            <person name="Salamov A.A."/>
            <person name="Bradshaw R.E."/>
            <person name="Ciuffetti L."/>
            <person name="Hamelin R.C."/>
            <person name="Kema G.H.J."/>
            <person name="Lawrence C."/>
            <person name="Scott J.A."/>
            <person name="Spatafora J.W."/>
            <person name="Turgeon B.G."/>
            <person name="de Wit P.J.G.M."/>
            <person name="Zhong S."/>
            <person name="Goodwin S.B."/>
            <person name="Grigoriev I.V."/>
        </authorList>
    </citation>
    <scope>NUCLEOTIDE SEQUENCE [LARGE SCALE GENOMIC DNA]</scope>
    <source>
        <strain evidence="2 3">CIRAD86</strain>
    </source>
</reference>
<dbReference type="KEGG" id="pfj:MYCFIDRAFT_207706"/>
<sequence>MYWRPQCCAEIASNRRNQQTCSHGSLHSYDRNSSPRPTTLAVSPINVPGMTELYRYRGSSSSDELVKLTSPVSVIHHISMGNKSKAVTIVEETSPAMSPWVRALRHVNQVRDSESSYGSSVAATLLCNLEANPNRYGERVSFHNVFIGTPALELLTVPPGFDGVQKPGANAFGVMQDACRKVVMMRKQ</sequence>
<feature type="region of interest" description="Disordered" evidence="1">
    <location>
        <begin position="19"/>
        <end position="38"/>
    </location>
</feature>
<evidence type="ECO:0000313" key="2">
    <source>
        <dbReference type="EMBL" id="EME83149.1"/>
    </source>
</evidence>
<gene>
    <name evidence="2" type="ORF">MYCFIDRAFT_207706</name>
</gene>
<dbReference type="EMBL" id="KB446558">
    <property type="protein sequence ID" value="EME83149.1"/>
    <property type="molecule type" value="Genomic_DNA"/>
</dbReference>
<organism evidence="2 3">
    <name type="scientific">Pseudocercospora fijiensis (strain CIRAD86)</name>
    <name type="common">Black leaf streak disease fungus</name>
    <name type="synonym">Mycosphaerella fijiensis</name>
    <dbReference type="NCBI Taxonomy" id="383855"/>
    <lineage>
        <taxon>Eukaryota</taxon>
        <taxon>Fungi</taxon>
        <taxon>Dikarya</taxon>
        <taxon>Ascomycota</taxon>
        <taxon>Pezizomycotina</taxon>
        <taxon>Dothideomycetes</taxon>
        <taxon>Dothideomycetidae</taxon>
        <taxon>Mycosphaerellales</taxon>
        <taxon>Mycosphaerellaceae</taxon>
        <taxon>Pseudocercospora</taxon>
    </lineage>
</organism>
<dbReference type="GeneID" id="19336612"/>
<dbReference type="VEuPathDB" id="FungiDB:MYCFIDRAFT_207706"/>
<dbReference type="Proteomes" id="UP000016932">
    <property type="component" value="Unassembled WGS sequence"/>
</dbReference>
<evidence type="ECO:0000313" key="3">
    <source>
        <dbReference type="Proteomes" id="UP000016932"/>
    </source>
</evidence>
<name>M2ZVX7_PSEFD</name>
<dbReference type="AlphaFoldDB" id="M2ZVX7"/>
<protein>
    <submittedName>
        <fullName evidence="2">Uncharacterized protein</fullName>
    </submittedName>
</protein>
<keyword evidence="3" id="KW-1185">Reference proteome</keyword>
<accession>M2ZVX7</accession>
<dbReference type="HOGENOM" id="CLU_1441628_0_0_1"/>
<proteinExistence type="predicted"/>